<feature type="region of interest" description="Disordered" evidence="2">
    <location>
        <begin position="21"/>
        <end position="42"/>
    </location>
</feature>
<dbReference type="GO" id="GO:0003676">
    <property type="term" value="F:nucleic acid binding"/>
    <property type="evidence" value="ECO:0007669"/>
    <property type="project" value="InterPro"/>
</dbReference>
<dbReference type="PROSITE" id="PS50158">
    <property type="entry name" value="ZF_CCHC"/>
    <property type="match status" value="1"/>
</dbReference>
<feature type="domain" description="CCHC-type" evidence="3">
    <location>
        <begin position="51"/>
        <end position="66"/>
    </location>
</feature>
<evidence type="ECO:0000313" key="4">
    <source>
        <dbReference type="EMBL" id="JAC07323.1"/>
    </source>
</evidence>
<organism evidence="4">
    <name type="scientific">Aedes albopictus</name>
    <name type="common">Asian tiger mosquito</name>
    <name type="synonym">Stegomyia albopicta</name>
    <dbReference type="NCBI Taxonomy" id="7160"/>
    <lineage>
        <taxon>Eukaryota</taxon>
        <taxon>Metazoa</taxon>
        <taxon>Ecdysozoa</taxon>
        <taxon>Arthropoda</taxon>
        <taxon>Hexapoda</taxon>
        <taxon>Insecta</taxon>
        <taxon>Pterygota</taxon>
        <taxon>Neoptera</taxon>
        <taxon>Endopterygota</taxon>
        <taxon>Diptera</taxon>
        <taxon>Nematocera</taxon>
        <taxon>Culicoidea</taxon>
        <taxon>Culicidae</taxon>
        <taxon>Culicinae</taxon>
        <taxon>Aedini</taxon>
        <taxon>Aedes</taxon>
        <taxon>Stegomyia</taxon>
    </lineage>
</organism>
<reference evidence="4" key="1">
    <citation type="journal article" date="2014" name="PLoS Negl. Trop. Dis.">
        <title>Identification and characterization of seminal fluid proteins in the Asian tiger mosquito, Aedes albopictus.</title>
        <authorList>
            <person name="Boes K.E."/>
            <person name="Ribeiro J.M."/>
            <person name="Wong A."/>
            <person name="Harrington L.C."/>
            <person name="Wolfner M.F."/>
            <person name="Sirot L.K."/>
        </authorList>
    </citation>
    <scope>NUCLEOTIDE SEQUENCE</scope>
    <source>
        <tissue evidence="4">Reproductive organs</tissue>
    </source>
</reference>
<name>A0A023ED26_AEDAL</name>
<evidence type="ECO:0000256" key="2">
    <source>
        <dbReference type="SAM" id="MobiDB-lite"/>
    </source>
</evidence>
<evidence type="ECO:0000259" key="3">
    <source>
        <dbReference type="PROSITE" id="PS50158"/>
    </source>
</evidence>
<accession>A0A023ED26</accession>
<feature type="compositionally biased region" description="Basic and acidic residues" evidence="2">
    <location>
        <begin position="59"/>
        <end position="72"/>
    </location>
</feature>
<dbReference type="InterPro" id="IPR036875">
    <property type="entry name" value="Znf_CCHC_sf"/>
</dbReference>
<keyword evidence="1" id="KW-0479">Metal-binding</keyword>
<keyword evidence="1" id="KW-0862">Zinc</keyword>
<keyword evidence="1" id="KW-0863">Zinc-finger</keyword>
<feature type="region of interest" description="Disordered" evidence="2">
    <location>
        <begin position="59"/>
        <end position="83"/>
    </location>
</feature>
<dbReference type="InterPro" id="IPR001878">
    <property type="entry name" value="Znf_CCHC"/>
</dbReference>
<dbReference type="GO" id="GO:0008270">
    <property type="term" value="F:zinc ion binding"/>
    <property type="evidence" value="ECO:0007669"/>
    <property type="project" value="UniProtKB-KW"/>
</dbReference>
<dbReference type="EMBL" id="GAPW01006275">
    <property type="protein sequence ID" value="JAC07323.1"/>
    <property type="molecule type" value="mRNA"/>
</dbReference>
<evidence type="ECO:0000256" key="1">
    <source>
        <dbReference type="PROSITE-ProRule" id="PRU00047"/>
    </source>
</evidence>
<protein>
    <recommendedName>
        <fullName evidence="3">CCHC-type domain-containing protein</fullName>
    </recommendedName>
</protein>
<sequence length="110" mass="12174">MSEENLSLEFVKCRLLDEETKRRGMESSTSSGGDAAFSGSKQVMKKKKLICFHCKKDGHKQVDCPERKKQDGQKGQQKSKAYVAEEDAGKGICFVGVGGGMDLPEDQRTR</sequence>
<dbReference type="AlphaFoldDB" id="A0A023ED26"/>
<dbReference type="Gene3D" id="4.10.60.10">
    <property type="entry name" value="Zinc finger, CCHC-type"/>
    <property type="match status" value="1"/>
</dbReference>
<proteinExistence type="evidence at transcript level"/>
<dbReference type="SUPFAM" id="SSF57756">
    <property type="entry name" value="Retrovirus zinc finger-like domains"/>
    <property type="match status" value="1"/>
</dbReference>